<evidence type="ECO:0000313" key="1">
    <source>
        <dbReference type="EMBL" id="MBB6071417.1"/>
    </source>
</evidence>
<dbReference type="InterPro" id="IPR009078">
    <property type="entry name" value="Ferritin-like_SF"/>
</dbReference>
<reference evidence="1 2" key="1">
    <citation type="submission" date="2020-08" db="EMBL/GenBank/DDBJ databases">
        <title>Genomic Encyclopedia of Type Strains, Phase IV (KMG-IV): sequencing the most valuable type-strain genomes for metagenomic binning, comparative biology and taxonomic classification.</title>
        <authorList>
            <person name="Goeker M."/>
        </authorList>
    </citation>
    <scope>NUCLEOTIDE SEQUENCE [LARGE SCALE GENOMIC DNA]</scope>
    <source>
        <strain evidence="1 2">DSM 29007</strain>
    </source>
</reference>
<gene>
    <name evidence="1" type="ORF">HNQ61_003041</name>
</gene>
<dbReference type="EMBL" id="JACHIA010000008">
    <property type="protein sequence ID" value="MBB6071417.1"/>
    <property type="molecule type" value="Genomic_DNA"/>
</dbReference>
<comment type="caution">
    <text evidence="1">The sequence shown here is derived from an EMBL/GenBank/DDBJ whole genome shotgun (WGS) entry which is preliminary data.</text>
</comment>
<dbReference type="RefSeq" id="WP_183685688.1">
    <property type="nucleotide sequence ID" value="NZ_JABDTL010000002.1"/>
</dbReference>
<sequence>MSVEALLNTQISSGRVALAARVALSQCSPDTECPIYLEALDQALEDEPPPYDTSVYADIYEKAALSGRWMAVSLITNAEREGDGAKRLWSLAACSPEPTVQHQLKCHAVDESRHALLYLALLDLTFPGAADPAFRTDLNRLSPKFALKHDLYPVPGSPYAKKATIDDFLQMNIAEIRTTIHHIMQRPAISMHCSPDAHTKVASIQNSLLRDELKHVAYTAVLIEQIARELPRERVNALFRKRVGDFNRITYSELGGTGLFDCSVACCARNPSCRATSQEHVVPATSNFAAPGLPVLN</sequence>
<dbReference type="SUPFAM" id="SSF47240">
    <property type="entry name" value="Ferritin-like"/>
    <property type="match status" value="1"/>
</dbReference>
<evidence type="ECO:0000313" key="2">
    <source>
        <dbReference type="Proteomes" id="UP000582837"/>
    </source>
</evidence>
<name>A0A841H084_9BACT</name>
<keyword evidence="2" id="KW-1185">Reference proteome</keyword>
<protein>
    <recommendedName>
        <fullName evidence="3">Ferritin-like domain-containing protein</fullName>
    </recommendedName>
</protein>
<accession>A0A841H084</accession>
<proteinExistence type="predicted"/>
<organism evidence="1 2">
    <name type="scientific">Longimicrobium terrae</name>
    <dbReference type="NCBI Taxonomy" id="1639882"/>
    <lineage>
        <taxon>Bacteria</taxon>
        <taxon>Pseudomonadati</taxon>
        <taxon>Gemmatimonadota</taxon>
        <taxon>Longimicrobiia</taxon>
        <taxon>Longimicrobiales</taxon>
        <taxon>Longimicrobiaceae</taxon>
        <taxon>Longimicrobium</taxon>
    </lineage>
</organism>
<dbReference type="Proteomes" id="UP000582837">
    <property type="component" value="Unassembled WGS sequence"/>
</dbReference>
<dbReference type="AlphaFoldDB" id="A0A841H084"/>
<evidence type="ECO:0008006" key="3">
    <source>
        <dbReference type="Google" id="ProtNLM"/>
    </source>
</evidence>